<dbReference type="InterPro" id="IPR029068">
    <property type="entry name" value="Glyas_Bleomycin-R_OHBP_Dase"/>
</dbReference>
<dbReference type="PANTHER" id="PTHR33993:SF14">
    <property type="entry name" value="GB|AAF24581.1"/>
    <property type="match status" value="1"/>
</dbReference>
<proteinExistence type="predicted"/>
<dbReference type="PANTHER" id="PTHR33993">
    <property type="entry name" value="GLYOXALASE-RELATED"/>
    <property type="match status" value="1"/>
</dbReference>
<name>A0A418Q2Q8_9SPHN</name>
<dbReference type="InterPro" id="IPR037523">
    <property type="entry name" value="VOC_core"/>
</dbReference>
<dbReference type="RefSeq" id="WP_119532201.1">
    <property type="nucleotide sequence ID" value="NZ_QXTF01000001.1"/>
</dbReference>
<dbReference type="Proteomes" id="UP000285023">
    <property type="component" value="Unassembled WGS sequence"/>
</dbReference>
<feature type="domain" description="VOC" evidence="1">
    <location>
        <begin position="7"/>
        <end position="126"/>
    </location>
</feature>
<evidence type="ECO:0000259" key="1">
    <source>
        <dbReference type="PROSITE" id="PS51819"/>
    </source>
</evidence>
<dbReference type="InterPro" id="IPR004360">
    <property type="entry name" value="Glyas_Fos-R_dOase_dom"/>
</dbReference>
<accession>A0A418Q2Q8</accession>
<dbReference type="EMBL" id="QXTF01000001">
    <property type="protein sequence ID" value="RIX32346.1"/>
    <property type="molecule type" value="Genomic_DNA"/>
</dbReference>
<evidence type="ECO:0000313" key="2">
    <source>
        <dbReference type="EMBL" id="RIX32346.1"/>
    </source>
</evidence>
<dbReference type="Gene3D" id="3.10.180.10">
    <property type="entry name" value="2,3-Dihydroxybiphenyl 1,2-Dioxygenase, domain 1"/>
    <property type="match status" value="2"/>
</dbReference>
<dbReference type="InterPro" id="IPR052164">
    <property type="entry name" value="Anthracycline_SecMetBiosynth"/>
</dbReference>
<gene>
    <name evidence="2" type="ORF">D3M59_05190</name>
</gene>
<comment type="caution">
    <text evidence="2">The sequence shown here is derived from an EMBL/GenBank/DDBJ whole genome shotgun (WGS) entry which is preliminary data.</text>
</comment>
<protein>
    <submittedName>
        <fullName evidence="2">VOC family protein</fullName>
    </submittedName>
</protein>
<keyword evidence="3" id="KW-1185">Reference proteome</keyword>
<sequence>MTNPIGSFIWYELMSPDPAASKKFYDAVVGWNIAENSVAPGIEYRMIGRSDGGNAGGVLTLTDEMRLGGARPIWLGYLHVGNVDEAVEAISTDGGSVMVAPWDQPGVGRLAMVTGPEGAPVYLMDPIPPEGQPDAKSDVFSVDRPQHVRWNELWSSDPNRSIDFYKRHFGWSQEGDMDMGEMGKYHFVQHDGVGIGAVMPTMPDMPRSMWNFYVGVDDIDRAADAVRAGGGQVVNGPMEIPGGEFAFNGVDPQGALFGLVGPRQK</sequence>
<dbReference type="AlphaFoldDB" id="A0A418Q2Q8"/>
<dbReference type="PROSITE" id="PS51819">
    <property type="entry name" value="VOC"/>
    <property type="match status" value="2"/>
</dbReference>
<dbReference type="SUPFAM" id="SSF54593">
    <property type="entry name" value="Glyoxalase/Bleomycin resistance protein/Dihydroxybiphenyl dioxygenase"/>
    <property type="match status" value="2"/>
</dbReference>
<dbReference type="OrthoDB" id="9793039at2"/>
<dbReference type="Pfam" id="PF00903">
    <property type="entry name" value="Glyoxalase"/>
    <property type="match status" value="2"/>
</dbReference>
<organism evidence="2 3">
    <name type="scientific">Sphingomonas edaphi</name>
    <dbReference type="NCBI Taxonomy" id="2315689"/>
    <lineage>
        <taxon>Bacteria</taxon>
        <taxon>Pseudomonadati</taxon>
        <taxon>Pseudomonadota</taxon>
        <taxon>Alphaproteobacteria</taxon>
        <taxon>Sphingomonadales</taxon>
        <taxon>Sphingomonadaceae</taxon>
        <taxon>Sphingomonas</taxon>
    </lineage>
</organism>
<reference evidence="2 3" key="1">
    <citation type="submission" date="2018-09" db="EMBL/GenBank/DDBJ databases">
        <title>Sphingomonas sp. DAC4.</title>
        <authorList>
            <person name="Seo T."/>
        </authorList>
    </citation>
    <scope>NUCLEOTIDE SEQUENCE [LARGE SCALE GENOMIC DNA]</scope>
    <source>
        <strain evidence="2 3">DAC4</strain>
    </source>
</reference>
<evidence type="ECO:0000313" key="3">
    <source>
        <dbReference type="Proteomes" id="UP000285023"/>
    </source>
</evidence>
<dbReference type="CDD" id="cd07247">
    <property type="entry name" value="SgaA_N_like"/>
    <property type="match status" value="2"/>
</dbReference>
<feature type="domain" description="VOC" evidence="1">
    <location>
        <begin position="144"/>
        <end position="262"/>
    </location>
</feature>